<protein>
    <recommendedName>
        <fullName evidence="2">BD-FAE-like domain-containing protein</fullName>
    </recommendedName>
</protein>
<dbReference type="Gene3D" id="3.40.50.1820">
    <property type="entry name" value="alpha/beta hydrolase"/>
    <property type="match status" value="1"/>
</dbReference>
<dbReference type="Proteomes" id="UP000053411">
    <property type="component" value="Unassembled WGS sequence"/>
</dbReference>
<evidence type="ECO:0000313" key="3">
    <source>
        <dbReference type="EMBL" id="KIX98493.1"/>
    </source>
</evidence>
<dbReference type="Pfam" id="PF20434">
    <property type="entry name" value="BD-FAE"/>
    <property type="match status" value="1"/>
</dbReference>
<evidence type="ECO:0000259" key="2">
    <source>
        <dbReference type="Pfam" id="PF20434"/>
    </source>
</evidence>
<dbReference type="InterPro" id="IPR029058">
    <property type="entry name" value="AB_hydrolase_fold"/>
</dbReference>
<dbReference type="InterPro" id="IPR049492">
    <property type="entry name" value="BD-FAE-like_dom"/>
</dbReference>
<dbReference type="RefSeq" id="XP_016632616.1">
    <property type="nucleotide sequence ID" value="XM_016776297.1"/>
</dbReference>
<gene>
    <name evidence="3" type="ORF">Z520_05794</name>
</gene>
<dbReference type="InterPro" id="IPR050300">
    <property type="entry name" value="GDXG_lipolytic_enzyme"/>
</dbReference>
<dbReference type="VEuPathDB" id="FungiDB:Z520_05794"/>
<sequence length="291" mass="32245">MAVPQTVTFKKVGPLAIKLDIYLPRTPATNVPVLLWYHGGGLLQGSRTDIAPHTVASAQKYGYVVISADYRFAPQVAIQEIFGDTLDCMSWIVDELPNHIAASGVTVDTSRIAVSGSSAGGYLALLIGLYSKIRPKVVLPIYPITDPLGEFFTTPQPVTKGSRLDEAAIVPFLDRDADPISENDLSSPRQTMYDYMLKSANLASLWGVKHGDSTYIITDQLRQRDSFPPTFVVHGEADTFVGVEQSDELVRVLKRIGATHEYERLPGTEHLFDYEKDVQMHSYYAFLSKYI</sequence>
<name>A0A0D2KP83_9EURO</name>
<dbReference type="PANTHER" id="PTHR48081:SF3">
    <property type="entry name" value="ALPHA_BETA HYDROLASE FOLD-3 DOMAIN-CONTAINING PROTEIN"/>
    <property type="match status" value="1"/>
</dbReference>
<dbReference type="PANTHER" id="PTHR48081">
    <property type="entry name" value="AB HYDROLASE SUPERFAMILY PROTEIN C4A8.06C"/>
    <property type="match status" value="1"/>
</dbReference>
<dbReference type="SUPFAM" id="SSF53474">
    <property type="entry name" value="alpha/beta-Hydrolases"/>
    <property type="match status" value="1"/>
</dbReference>
<dbReference type="STRING" id="1442371.A0A0D2KP83"/>
<keyword evidence="4" id="KW-1185">Reference proteome</keyword>
<feature type="domain" description="BD-FAE-like" evidence="2">
    <location>
        <begin position="19"/>
        <end position="251"/>
    </location>
</feature>
<organism evidence="3 4">
    <name type="scientific">Fonsecaea multimorphosa CBS 102226</name>
    <dbReference type="NCBI Taxonomy" id="1442371"/>
    <lineage>
        <taxon>Eukaryota</taxon>
        <taxon>Fungi</taxon>
        <taxon>Dikarya</taxon>
        <taxon>Ascomycota</taxon>
        <taxon>Pezizomycotina</taxon>
        <taxon>Eurotiomycetes</taxon>
        <taxon>Chaetothyriomycetidae</taxon>
        <taxon>Chaetothyriales</taxon>
        <taxon>Herpotrichiellaceae</taxon>
        <taxon>Fonsecaea</taxon>
    </lineage>
</organism>
<dbReference type="EMBL" id="KN848071">
    <property type="protein sequence ID" value="KIX98493.1"/>
    <property type="molecule type" value="Genomic_DNA"/>
</dbReference>
<evidence type="ECO:0000256" key="1">
    <source>
        <dbReference type="ARBA" id="ARBA00022801"/>
    </source>
</evidence>
<dbReference type="AlphaFoldDB" id="A0A0D2KP83"/>
<keyword evidence="1" id="KW-0378">Hydrolase</keyword>
<dbReference type="GO" id="GO:0016787">
    <property type="term" value="F:hydrolase activity"/>
    <property type="evidence" value="ECO:0007669"/>
    <property type="project" value="UniProtKB-KW"/>
</dbReference>
<dbReference type="GeneID" id="27711540"/>
<accession>A0A0D2KP83</accession>
<proteinExistence type="predicted"/>
<dbReference type="OrthoDB" id="19653at2759"/>
<evidence type="ECO:0000313" key="4">
    <source>
        <dbReference type="Proteomes" id="UP000053411"/>
    </source>
</evidence>
<reference evidence="3 4" key="1">
    <citation type="submission" date="2015-01" db="EMBL/GenBank/DDBJ databases">
        <title>The Genome Sequence of Fonsecaea multimorphosa CBS 102226.</title>
        <authorList>
            <consortium name="The Broad Institute Genomics Platform"/>
            <person name="Cuomo C."/>
            <person name="de Hoog S."/>
            <person name="Gorbushina A."/>
            <person name="Stielow B."/>
            <person name="Teixiera M."/>
            <person name="Abouelleil A."/>
            <person name="Chapman S.B."/>
            <person name="Priest M."/>
            <person name="Young S.K."/>
            <person name="Wortman J."/>
            <person name="Nusbaum C."/>
            <person name="Birren B."/>
        </authorList>
    </citation>
    <scope>NUCLEOTIDE SEQUENCE [LARGE SCALE GENOMIC DNA]</scope>
    <source>
        <strain evidence="3 4">CBS 102226</strain>
    </source>
</reference>